<dbReference type="Gene3D" id="3.50.50.60">
    <property type="entry name" value="FAD/NAD(P)-binding domain"/>
    <property type="match status" value="1"/>
</dbReference>
<dbReference type="Pfam" id="PF01266">
    <property type="entry name" value="DAO"/>
    <property type="match status" value="1"/>
</dbReference>
<dbReference type="PATRIC" id="fig|1029756.8.peg.1545"/>
<dbReference type="RefSeq" id="WP_023786863.1">
    <property type="nucleotide sequence ID" value="NC_022997.1"/>
</dbReference>
<dbReference type="HOGENOM" id="CLU_007884_1_0_5"/>
<dbReference type="GO" id="GO:0016491">
    <property type="term" value="F:oxidoreductase activity"/>
    <property type="evidence" value="ECO:0007669"/>
    <property type="project" value="UniProtKB-KW"/>
</dbReference>
<dbReference type="InterPro" id="IPR006076">
    <property type="entry name" value="FAD-dep_OxRdtase"/>
</dbReference>
<proteinExistence type="predicted"/>
<keyword evidence="4" id="KW-1185">Reference proteome</keyword>
<dbReference type="GO" id="GO:0005737">
    <property type="term" value="C:cytoplasm"/>
    <property type="evidence" value="ECO:0007669"/>
    <property type="project" value="TreeGrafter"/>
</dbReference>
<organism evidence="3 4">
    <name type="scientific">Hyphomicrobium nitrativorans NL23</name>
    <dbReference type="NCBI Taxonomy" id="1029756"/>
    <lineage>
        <taxon>Bacteria</taxon>
        <taxon>Pseudomonadati</taxon>
        <taxon>Pseudomonadota</taxon>
        <taxon>Alphaproteobacteria</taxon>
        <taxon>Hyphomicrobiales</taxon>
        <taxon>Hyphomicrobiaceae</taxon>
        <taxon>Hyphomicrobium</taxon>
    </lineage>
</organism>
<dbReference type="STRING" id="1029756.W911_07375"/>
<dbReference type="PANTHER" id="PTHR13847:SF289">
    <property type="entry name" value="GLYCINE OXIDASE"/>
    <property type="match status" value="1"/>
</dbReference>
<accession>V5SCJ5</accession>
<keyword evidence="1" id="KW-0560">Oxidoreductase</keyword>
<gene>
    <name evidence="3" type="ORF">W911_07375</name>
</gene>
<evidence type="ECO:0000259" key="2">
    <source>
        <dbReference type="Pfam" id="PF01266"/>
    </source>
</evidence>
<dbReference type="InterPro" id="IPR036188">
    <property type="entry name" value="FAD/NAD-bd_sf"/>
</dbReference>
<sequence length="339" mass="36544">MSSDKGPNTPKPPSVTVVGAGIVGLWQAYMLAFRGHDVHLVEQSQTLFRRSASASAGAMLAPFCERATGPALIQDLGLRALDIWRATFPGVISNGTLVLAPPGEHSELVRFSRLTEGYQPVNSEVLAKLEPDLADRFNAGLFYAEEAHVEPSAAAAYLLRTIRRLGGRVTFGQTWSDDDADYVIDCRGMDASRDIASLRGVRGERIVVQTPNVALTRPIRLLHPRSPLYLVPWDMGTYMIGATVIESEEQGPITLRSAMDLLAAVLALHPGFGDARIVALDAGIRPAFPDNVPRIVTNGRHISVNGLYRHGFLLAPALAELVADHLAGEAAQSPLVFAE</sequence>
<dbReference type="EMBL" id="CP006912">
    <property type="protein sequence ID" value="AHB48243.1"/>
    <property type="molecule type" value="Genomic_DNA"/>
</dbReference>
<dbReference type="PANTHER" id="PTHR13847">
    <property type="entry name" value="SARCOSINE DEHYDROGENASE-RELATED"/>
    <property type="match status" value="1"/>
</dbReference>
<dbReference type="KEGG" id="hni:W911_07375"/>
<dbReference type="Gene3D" id="3.30.9.10">
    <property type="entry name" value="D-Amino Acid Oxidase, subunit A, domain 2"/>
    <property type="match status" value="1"/>
</dbReference>
<feature type="domain" description="FAD dependent oxidoreductase" evidence="2">
    <location>
        <begin position="15"/>
        <end position="324"/>
    </location>
</feature>
<dbReference type="OrthoDB" id="9790035at2"/>
<evidence type="ECO:0000256" key="1">
    <source>
        <dbReference type="ARBA" id="ARBA00023002"/>
    </source>
</evidence>
<evidence type="ECO:0000313" key="4">
    <source>
        <dbReference type="Proteomes" id="UP000018542"/>
    </source>
</evidence>
<dbReference type="Proteomes" id="UP000018542">
    <property type="component" value="Chromosome"/>
</dbReference>
<dbReference type="SUPFAM" id="SSF54373">
    <property type="entry name" value="FAD-linked reductases, C-terminal domain"/>
    <property type="match status" value="1"/>
</dbReference>
<evidence type="ECO:0000313" key="3">
    <source>
        <dbReference type="EMBL" id="AHB48243.1"/>
    </source>
</evidence>
<name>V5SCJ5_9HYPH</name>
<dbReference type="SUPFAM" id="SSF51971">
    <property type="entry name" value="Nucleotide-binding domain"/>
    <property type="match status" value="1"/>
</dbReference>
<reference evidence="3 4" key="1">
    <citation type="journal article" date="2014" name="Genome Announc.">
        <title>Complete Genome Sequence of Hyphomicrobium nitrativorans Strain NL23, a Denitrifying Bacterium Isolated from Biofilm of a Methanol-Fed Denitrification System Treating Seawater at the Montreal Biodome.</title>
        <authorList>
            <person name="Martineau C."/>
            <person name="Villeneuve C."/>
            <person name="Mauffrey F."/>
            <person name="Villemur R."/>
        </authorList>
    </citation>
    <scope>NUCLEOTIDE SEQUENCE [LARGE SCALE GENOMIC DNA]</scope>
    <source>
        <strain evidence="3">NL23</strain>
    </source>
</reference>
<protein>
    <submittedName>
        <fullName evidence="3">Glycine oxidase</fullName>
    </submittedName>
</protein>
<dbReference type="AlphaFoldDB" id="V5SCJ5"/>